<proteinExistence type="predicted"/>
<evidence type="ECO:0000256" key="1">
    <source>
        <dbReference type="SAM" id="Phobius"/>
    </source>
</evidence>
<comment type="caution">
    <text evidence="2">The sequence shown here is derived from an EMBL/GenBank/DDBJ whole genome shotgun (WGS) entry which is preliminary data.</text>
</comment>
<evidence type="ECO:0000313" key="3">
    <source>
        <dbReference type="Proteomes" id="UP000003074"/>
    </source>
</evidence>
<dbReference type="AlphaFoldDB" id="F7QWN6"/>
<dbReference type="PATRIC" id="fig|1041521.3.peg.1734"/>
<accession>F7QWN6</accession>
<dbReference type="Proteomes" id="UP000003074">
    <property type="component" value="Unassembled WGS sequence"/>
</dbReference>
<keyword evidence="1" id="KW-0472">Membrane</keyword>
<name>F7QWN6_9LACO</name>
<reference evidence="2 3" key="1">
    <citation type="journal article" date="2011" name="J. Bacteriol.">
        <title>Genome Sequence of Lactobacillus salivarius GJ-24, a Probiotic Strain Isolated from Healthy Adult Intestine.</title>
        <authorList>
            <person name="Cho Y.J."/>
            <person name="Choi J.K."/>
            <person name="Kim J.H."/>
            <person name="Lim Y.S."/>
            <person name="Ham J.S."/>
            <person name="Kang D.K."/>
            <person name="Chun J."/>
            <person name="Paik H.D."/>
            <person name="Kim G.B."/>
        </authorList>
    </citation>
    <scope>NUCLEOTIDE SEQUENCE [LARGE SCALE GENOMIC DNA]</scope>
    <source>
        <strain evidence="2 3">GJ-24</strain>
    </source>
</reference>
<keyword evidence="1" id="KW-1133">Transmembrane helix</keyword>
<dbReference type="RefSeq" id="WP_003708574.1">
    <property type="nucleotide sequence ID" value="NZ_AFOI01000009.1"/>
</dbReference>
<gene>
    <name evidence="2" type="ORF">LSGJ_01719</name>
</gene>
<protein>
    <submittedName>
        <fullName evidence="2">AbpIM bacteriocin immunity protein</fullName>
    </submittedName>
</protein>
<feature type="transmembrane region" description="Helical" evidence="1">
    <location>
        <begin position="42"/>
        <end position="60"/>
    </location>
</feature>
<dbReference type="EMBL" id="AFOI01000009">
    <property type="protein sequence ID" value="EGM49657.1"/>
    <property type="molecule type" value="Genomic_DNA"/>
</dbReference>
<sequence>MIFWVTVIVVYSIFITIYTSIKENGHYRLFDEKILKKKISYVRAWILNFVYGIAIVLPGIN</sequence>
<feature type="transmembrane region" description="Helical" evidence="1">
    <location>
        <begin position="6"/>
        <end position="21"/>
    </location>
</feature>
<organism evidence="2 3">
    <name type="scientific">Ligilactobacillus salivarius GJ-24</name>
    <dbReference type="NCBI Taxonomy" id="1041521"/>
    <lineage>
        <taxon>Bacteria</taxon>
        <taxon>Bacillati</taxon>
        <taxon>Bacillota</taxon>
        <taxon>Bacilli</taxon>
        <taxon>Lactobacillales</taxon>
        <taxon>Lactobacillaceae</taxon>
        <taxon>Ligilactobacillus</taxon>
    </lineage>
</organism>
<evidence type="ECO:0000313" key="2">
    <source>
        <dbReference type="EMBL" id="EGM49657.1"/>
    </source>
</evidence>
<keyword evidence="1" id="KW-0812">Transmembrane</keyword>